<dbReference type="RefSeq" id="WP_149798356.1">
    <property type="nucleotide sequence ID" value="NZ_FNBO01000004.1"/>
</dbReference>
<gene>
    <name evidence="3" type="ORF">SAMN04488067_104266</name>
</gene>
<proteinExistence type="predicted"/>
<feature type="domain" description="Restriction endonuclease type IV Mrr" evidence="2">
    <location>
        <begin position="4"/>
        <end position="126"/>
    </location>
</feature>
<keyword evidence="3" id="KW-0540">Nuclease</keyword>
<sequence length="454" mass="50489">MAVLDDLSGFEFEDVTEDIFRNVGYENVRQAERTADEGRDILMEEVVDGTRRGVVVECKHTGTVGRPVVQKLHSAIATFNFDGPKRGMVVTTGRFTGPATEYAQQLQQNGDPYPIELIDGEDLREIADEIGLDLYNGRIEILCDETLRPYDPATSVTVPVEEAFNDIDNIESANLPTPHSQVTFQPVIAVTADTNAVFETSVGVIHRVNERSRFVVHAEHGHPQTTSGDVSTLVLENLHATVDLDADRFANQFDTVEERRFGQTQTEYKEWAVDRLKDHHTTTVSYTGDNNVTYTKTCEPNQSDISVQSIEPVYLPQVRHTTKLEEYSYPYEYFAAGPSRVTSEDGIHQCVHCATSGTDTTYTFCANCGSISCDSHSKTERLEGTPVCTGCAVTERFALKTKYFYDETNRDEFRTKYDAMPFYKKAMENTIPAVGAVLLVTIVLLGLLASVGGL</sequence>
<keyword evidence="4" id="KW-1185">Reference proteome</keyword>
<evidence type="ECO:0000313" key="4">
    <source>
        <dbReference type="Proteomes" id="UP000324020"/>
    </source>
</evidence>
<dbReference type="InterPro" id="IPR052906">
    <property type="entry name" value="Type_IV_Methyl-Rstrct_Enzyme"/>
</dbReference>
<evidence type="ECO:0000256" key="1">
    <source>
        <dbReference type="SAM" id="Phobius"/>
    </source>
</evidence>
<organism evidence="3 4">
    <name type="scientific">Halorubrum xinjiangense</name>
    <dbReference type="NCBI Taxonomy" id="261291"/>
    <lineage>
        <taxon>Archaea</taxon>
        <taxon>Methanobacteriati</taxon>
        <taxon>Methanobacteriota</taxon>
        <taxon>Stenosarchaea group</taxon>
        <taxon>Halobacteria</taxon>
        <taxon>Halobacteriales</taxon>
        <taxon>Haloferacaceae</taxon>
        <taxon>Halorubrum</taxon>
    </lineage>
</organism>
<reference evidence="3 4" key="1">
    <citation type="submission" date="2016-10" db="EMBL/GenBank/DDBJ databases">
        <authorList>
            <person name="Varghese N."/>
            <person name="Submissions S."/>
        </authorList>
    </citation>
    <scope>NUCLEOTIDE SEQUENCE [LARGE SCALE GENOMIC DNA]</scope>
    <source>
        <strain evidence="3 4">CGMCC 1.3527</strain>
    </source>
</reference>
<dbReference type="InterPro" id="IPR011856">
    <property type="entry name" value="tRNA_endonuc-like_dom_sf"/>
</dbReference>
<accession>A0A1G7L9J8</accession>
<dbReference type="AlphaFoldDB" id="A0A1G7L9J8"/>
<dbReference type="Proteomes" id="UP000324020">
    <property type="component" value="Unassembled WGS sequence"/>
</dbReference>
<evidence type="ECO:0000259" key="2">
    <source>
        <dbReference type="Pfam" id="PF04471"/>
    </source>
</evidence>
<dbReference type="InterPro" id="IPR007560">
    <property type="entry name" value="Restrct_endonuc_IV_Mrr"/>
</dbReference>
<keyword evidence="3" id="KW-0255">Endonuclease</keyword>
<keyword evidence="1" id="KW-0812">Transmembrane</keyword>
<dbReference type="GO" id="GO:0015666">
    <property type="term" value="F:restriction endodeoxyribonuclease activity"/>
    <property type="evidence" value="ECO:0007669"/>
    <property type="project" value="TreeGrafter"/>
</dbReference>
<feature type="transmembrane region" description="Helical" evidence="1">
    <location>
        <begin position="430"/>
        <end position="451"/>
    </location>
</feature>
<dbReference type="EMBL" id="FNBO01000004">
    <property type="protein sequence ID" value="SDF46125.1"/>
    <property type="molecule type" value="Genomic_DNA"/>
</dbReference>
<dbReference type="SUPFAM" id="SSF52980">
    <property type="entry name" value="Restriction endonuclease-like"/>
    <property type="match status" value="1"/>
</dbReference>
<dbReference type="Gene3D" id="3.40.1350.10">
    <property type="match status" value="1"/>
</dbReference>
<keyword evidence="3" id="KW-0378">Hydrolase</keyword>
<protein>
    <submittedName>
        <fullName evidence="3">Restriction endonuclease Mrr</fullName>
    </submittedName>
</protein>
<dbReference type="GO" id="GO:0009307">
    <property type="term" value="P:DNA restriction-modification system"/>
    <property type="evidence" value="ECO:0007669"/>
    <property type="project" value="InterPro"/>
</dbReference>
<dbReference type="OrthoDB" id="144520at2157"/>
<dbReference type="InterPro" id="IPR011335">
    <property type="entry name" value="Restrct_endonuc-II-like"/>
</dbReference>
<keyword evidence="1" id="KW-1133">Transmembrane helix</keyword>
<keyword evidence="1" id="KW-0472">Membrane</keyword>
<dbReference type="PANTHER" id="PTHR30015">
    <property type="entry name" value="MRR RESTRICTION SYSTEM PROTEIN"/>
    <property type="match status" value="1"/>
</dbReference>
<dbReference type="Pfam" id="PF04471">
    <property type="entry name" value="Mrr_cat"/>
    <property type="match status" value="1"/>
</dbReference>
<evidence type="ECO:0000313" key="3">
    <source>
        <dbReference type="EMBL" id="SDF46125.1"/>
    </source>
</evidence>
<dbReference type="PANTHER" id="PTHR30015:SF7">
    <property type="entry name" value="TYPE IV METHYL-DIRECTED RESTRICTION ENZYME ECOKMRR"/>
    <property type="match status" value="1"/>
</dbReference>
<dbReference type="GO" id="GO:0003677">
    <property type="term" value="F:DNA binding"/>
    <property type="evidence" value="ECO:0007669"/>
    <property type="project" value="InterPro"/>
</dbReference>
<name>A0A1G7L9J8_9EURY</name>